<dbReference type="InterPro" id="IPR005135">
    <property type="entry name" value="Endo/exonuclease/phosphatase"/>
</dbReference>
<accession>A0A921Z4Q0</accession>
<dbReference type="GO" id="GO:0003824">
    <property type="term" value="F:catalytic activity"/>
    <property type="evidence" value="ECO:0007669"/>
    <property type="project" value="InterPro"/>
</dbReference>
<comment type="caution">
    <text evidence="2">The sequence shown here is derived from an EMBL/GenBank/DDBJ whole genome shotgun (WGS) entry which is preliminary data.</text>
</comment>
<name>A0A921Z4Q0_MANSE</name>
<dbReference type="Pfam" id="PF14529">
    <property type="entry name" value="Exo_endo_phos_2"/>
    <property type="match status" value="1"/>
</dbReference>
<reference evidence="2" key="2">
    <citation type="submission" date="2020-12" db="EMBL/GenBank/DDBJ databases">
        <authorList>
            <person name="Kanost M."/>
        </authorList>
    </citation>
    <scope>NUCLEOTIDE SEQUENCE</scope>
</reference>
<dbReference type="EMBL" id="JH668394">
    <property type="protein sequence ID" value="KAG6450821.1"/>
    <property type="molecule type" value="Genomic_DNA"/>
</dbReference>
<evidence type="ECO:0000259" key="1">
    <source>
        <dbReference type="Pfam" id="PF14529"/>
    </source>
</evidence>
<evidence type="ECO:0000313" key="2">
    <source>
        <dbReference type="EMBL" id="KAG6450821.1"/>
    </source>
</evidence>
<feature type="domain" description="Endonuclease/exonuclease/phosphatase" evidence="1">
    <location>
        <begin position="56"/>
        <end position="155"/>
    </location>
</feature>
<gene>
    <name evidence="2" type="ORF">O3G_MSEX006776</name>
</gene>
<organism evidence="2 3">
    <name type="scientific">Manduca sexta</name>
    <name type="common">Tobacco hawkmoth</name>
    <name type="synonym">Tobacco hornworm</name>
    <dbReference type="NCBI Taxonomy" id="7130"/>
    <lineage>
        <taxon>Eukaryota</taxon>
        <taxon>Metazoa</taxon>
        <taxon>Ecdysozoa</taxon>
        <taxon>Arthropoda</taxon>
        <taxon>Hexapoda</taxon>
        <taxon>Insecta</taxon>
        <taxon>Pterygota</taxon>
        <taxon>Neoptera</taxon>
        <taxon>Endopterygota</taxon>
        <taxon>Lepidoptera</taxon>
        <taxon>Glossata</taxon>
        <taxon>Ditrysia</taxon>
        <taxon>Bombycoidea</taxon>
        <taxon>Sphingidae</taxon>
        <taxon>Sphinginae</taxon>
        <taxon>Sphingini</taxon>
        <taxon>Manduca</taxon>
    </lineage>
</organism>
<dbReference type="CDD" id="cd09077">
    <property type="entry name" value="R1-I-EN"/>
    <property type="match status" value="1"/>
</dbReference>
<dbReference type="AlphaFoldDB" id="A0A921Z4Q0"/>
<reference evidence="2" key="1">
    <citation type="journal article" date="2016" name="Insect Biochem. Mol. Biol.">
        <title>Multifaceted biological insights from a draft genome sequence of the tobacco hornworm moth, Manduca sexta.</title>
        <authorList>
            <person name="Kanost M.R."/>
            <person name="Arrese E.L."/>
            <person name="Cao X."/>
            <person name="Chen Y.R."/>
            <person name="Chellapilla S."/>
            <person name="Goldsmith M.R."/>
            <person name="Grosse-Wilde E."/>
            <person name="Heckel D.G."/>
            <person name="Herndon N."/>
            <person name="Jiang H."/>
            <person name="Papanicolaou A."/>
            <person name="Qu J."/>
            <person name="Soulages J.L."/>
            <person name="Vogel H."/>
            <person name="Walters J."/>
            <person name="Waterhouse R.M."/>
            <person name="Ahn S.J."/>
            <person name="Almeida F.C."/>
            <person name="An C."/>
            <person name="Aqrawi P."/>
            <person name="Bretschneider A."/>
            <person name="Bryant W.B."/>
            <person name="Bucks S."/>
            <person name="Chao H."/>
            <person name="Chevignon G."/>
            <person name="Christen J.M."/>
            <person name="Clarke D.F."/>
            <person name="Dittmer N.T."/>
            <person name="Ferguson L.C.F."/>
            <person name="Garavelou S."/>
            <person name="Gordon K.H.J."/>
            <person name="Gunaratna R.T."/>
            <person name="Han Y."/>
            <person name="Hauser F."/>
            <person name="He Y."/>
            <person name="Heidel-Fischer H."/>
            <person name="Hirsh A."/>
            <person name="Hu Y."/>
            <person name="Jiang H."/>
            <person name="Kalra D."/>
            <person name="Klinner C."/>
            <person name="Konig C."/>
            <person name="Kovar C."/>
            <person name="Kroll A.R."/>
            <person name="Kuwar S.S."/>
            <person name="Lee S.L."/>
            <person name="Lehman R."/>
            <person name="Li K."/>
            <person name="Li Z."/>
            <person name="Liang H."/>
            <person name="Lovelace S."/>
            <person name="Lu Z."/>
            <person name="Mansfield J.H."/>
            <person name="McCulloch K.J."/>
            <person name="Mathew T."/>
            <person name="Morton B."/>
            <person name="Muzny D.M."/>
            <person name="Neunemann D."/>
            <person name="Ongeri F."/>
            <person name="Pauchet Y."/>
            <person name="Pu L.L."/>
            <person name="Pyrousis I."/>
            <person name="Rao X.J."/>
            <person name="Redding A."/>
            <person name="Roesel C."/>
            <person name="Sanchez-Gracia A."/>
            <person name="Schaack S."/>
            <person name="Shukla A."/>
            <person name="Tetreau G."/>
            <person name="Wang Y."/>
            <person name="Xiong G.H."/>
            <person name="Traut W."/>
            <person name="Walsh T.K."/>
            <person name="Worley K.C."/>
            <person name="Wu D."/>
            <person name="Wu W."/>
            <person name="Wu Y.Q."/>
            <person name="Zhang X."/>
            <person name="Zou Z."/>
            <person name="Zucker H."/>
            <person name="Briscoe A.D."/>
            <person name="Burmester T."/>
            <person name="Clem R.J."/>
            <person name="Feyereisen R."/>
            <person name="Grimmelikhuijzen C.J.P."/>
            <person name="Hamodrakas S.J."/>
            <person name="Hansson B.S."/>
            <person name="Huguet E."/>
            <person name="Jermiin L.S."/>
            <person name="Lan Q."/>
            <person name="Lehman H.K."/>
            <person name="Lorenzen M."/>
            <person name="Merzendorfer H."/>
            <person name="Michalopoulos I."/>
            <person name="Morton D.B."/>
            <person name="Muthukrishnan S."/>
            <person name="Oakeshott J.G."/>
            <person name="Palmer W."/>
            <person name="Park Y."/>
            <person name="Passarelli A.L."/>
            <person name="Rozas J."/>
            <person name="Schwartz L.M."/>
            <person name="Smith W."/>
            <person name="Southgate A."/>
            <person name="Vilcinskas A."/>
            <person name="Vogt R."/>
            <person name="Wang P."/>
            <person name="Werren J."/>
            <person name="Yu X.Q."/>
            <person name="Zhou J.J."/>
            <person name="Brown S.J."/>
            <person name="Scherer S.E."/>
            <person name="Richards S."/>
            <person name="Blissard G.W."/>
        </authorList>
    </citation>
    <scope>NUCLEOTIDE SEQUENCE</scope>
</reference>
<evidence type="ECO:0000313" key="3">
    <source>
        <dbReference type="Proteomes" id="UP000791440"/>
    </source>
</evidence>
<sequence length="156" mass="16359">MAVVAEPYFVPPRDSWVGDIDGSVTIITQGAAGSPPFAKVEKGQGYVAALLGGLWIVGVYFSPNRPLAEFESFLVRLGALVEQGQPHPAIVAGDFNATSVVWGSPVTNARGRVLEEWAISVGLAVLNRGSVDTCVRHNGGSIVDLSFGSPAVARRV</sequence>
<proteinExistence type="predicted"/>
<keyword evidence="3" id="KW-1185">Reference proteome</keyword>
<protein>
    <recommendedName>
        <fullName evidence="1">Endonuclease/exonuclease/phosphatase domain-containing protein</fullName>
    </recommendedName>
</protein>
<dbReference type="Proteomes" id="UP000791440">
    <property type="component" value="Unassembled WGS sequence"/>
</dbReference>